<name>A0A383EVD5_9ZZZZ</name>
<dbReference type="EMBL" id="UINC01229055">
    <property type="protein sequence ID" value="SVE60619.1"/>
    <property type="molecule type" value="Genomic_DNA"/>
</dbReference>
<feature type="compositionally biased region" description="Basic and acidic residues" evidence="1">
    <location>
        <begin position="1"/>
        <end position="15"/>
    </location>
</feature>
<evidence type="ECO:0000313" key="2">
    <source>
        <dbReference type="EMBL" id="SVE60619.1"/>
    </source>
</evidence>
<organism evidence="2">
    <name type="scientific">marine metagenome</name>
    <dbReference type="NCBI Taxonomy" id="408172"/>
    <lineage>
        <taxon>unclassified sequences</taxon>
        <taxon>metagenomes</taxon>
        <taxon>ecological metagenomes</taxon>
    </lineage>
</organism>
<accession>A0A383EVD5</accession>
<reference evidence="2" key="1">
    <citation type="submission" date="2018-05" db="EMBL/GenBank/DDBJ databases">
        <authorList>
            <person name="Lanie J.A."/>
            <person name="Ng W.-L."/>
            <person name="Kazmierczak K.M."/>
            <person name="Andrzejewski T.M."/>
            <person name="Davidsen T.M."/>
            <person name="Wayne K.J."/>
            <person name="Tettelin H."/>
            <person name="Glass J.I."/>
            <person name="Rusch D."/>
            <person name="Podicherti R."/>
            <person name="Tsui H.-C.T."/>
            <person name="Winkler M.E."/>
        </authorList>
    </citation>
    <scope>NUCLEOTIDE SEQUENCE</scope>
</reference>
<gene>
    <name evidence="2" type="ORF">METZ01_LOCUS513473</name>
</gene>
<protein>
    <submittedName>
        <fullName evidence="2">Uncharacterized protein</fullName>
    </submittedName>
</protein>
<dbReference type="AlphaFoldDB" id="A0A383EVD5"/>
<sequence>MMNKQQEKSSERKQQNQESPLSRPLTEMEVIDLTIYGEDVLIPNQDKKYHN</sequence>
<feature type="region of interest" description="Disordered" evidence="1">
    <location>
        <begin position="1"/>
        <end position="27"/>
    </location>
</feature>
<evidence type="ECO:0000256" key="1">
    <source>
        <dbReference type="SAM" id="MobiDB-lite"/>
    </source>
</evidence>
<proteinExistence type="predicted"/>